<keyword evidence="3" id="KW-1185">Reference proteome</keyword>
<evidence type="ECO:0000256" key="1">
    <source>
        <dbReference type="SAM" id="MobiDB-lite"/>
    </source>
</evidence>
<dbReference type="EMBL" id="RJKE01000001">
    <property type="protein sequence ID" value="ROO89824.1"/>
    <property type="molecule type" value="Genomic_DNA"/>
</dbReference>
<name>A0A3N1D8G7_9ACTN</name>
<feature type="compositionally biased region" description="Basic and acidic residues" evidence="1">
    <location>
        <begin position="152"/>
        <end position="178"/>
    </location>
</feature>
<dbReference type="Proteomes" id="UP000272400">
    <property type="component" value="Unassembled WGS sequence"/>
</dbReference>
<proteinExistence type="predicted"/>
<accession>A0A3N1D8G7</accession>
<feature type="region of interest" description="Disordered" evidence="1">
    <location>
        <begin position="104"/>
        <end position="185"/>
    </location>
</feature>
<dbReference type="RefSeq" id="WP_123668857.1">
    <property type="nucleotide sequence ID" value="NZ_RJKE01000001.1"/>
</dbReference>
<evidence type="ECO:0000313" key="3">
    <source>
        <dbReference type="Proteomes" id="UP000272400"/>
    </source>
</evidence>
<comment type="caution">
    <text evidence="2">The sequence shown here is derived from an EMBL/GenBank/DDBJ whole genome shotgun (WGS) entry which is preliminary data.</text>
</comment>
<protein>
    <submittedName>
        <fullName evidence="2">Uncharacterized protein</fullName>
    </submittedName>
</protein>
<dbReference type="AlphaFoldDB" id="A0A3N1D8G7"/>
<dbReference type="OrthoDB" id="9998298at2"/>
<reference evidence="2 3" key="1">
    <citation type="submission" date="2018-11" db="EMBL/GenBank/DDBJ databases">
        <title>Sequencing the genomes of 1000 actinobacteria strains.</title>
        <authorList>
            <person name="Klenk H.-P."/>
        </authorList>
    </citation>
    <scope>NUCLEOTIDE SEQUENCE [LARGE SCALE GENOMIC DNA]</scope>
    <source>
        <strain evidence="2 3">DSM 44254</strain>
    </source>
</reference>
<organism evidence="2 3">
    <name type="scientific">Actinocorallia herbida</name>
    <dbReference type="NCBI Taxonomy" id="58109"/>
    <lineage>
        <taxon>Bacteria</taxon>
        <taxon>Bacillati</taxon>
        <taxon>Actinomycetota</taxon>
        <taxon>Actinomycetes</taxon>
        <taxon>Streptosporangiales</taxon>
        <taxon>Thermomonosporaceae</taxon>
        <taxon>Actinocorallia</taxon>
    </lineage>
</organism>
<feature type="compositionally biased region" description="Low complexity" evidence="1">
    <location>
        <begin position="104"/>
        <end position="146"/>
    </location>
</feature>
<gene>
    <name evidence="2" type="ORF">EDD29_7533</name>
</gene>
<sequence>MFGELLLLAVAGDGPGTALQATFGEVRCPDRVVEVQVVNPGGADAFYELRTGDQVLRTEFIAAGTRLDSRVFLTGDGVPLRISVHDGQGAEIGAAERTAYCGTAATEPSAPAQEAAQAPEAPAETVPVPTGASPQGPAEEGAAPQEEAPEGEAAKGGEPGKAEGEGGGKGKPNARPDELPYTGQDTAAMGRTGAAILLTGGLLFWYGRLWPRTSARPCAPGAPRRRGA</sequence>
<evidence type="ECO:0000313" key="2">
    <source>
        <dbReference type="EMBL" id="ROO89824.1"/>
    </source>
</evidence>